<dbReference type="PROSITE" id="PS51707">
    <property type="entry name" value="CYTH"/>
    <property type="match status" value="1"/>
</dbReference>
<feature type="domain" description="CYTH" evidence="1">
    <location>
        <begin position="4"/>
        <end position="171"/>
    </location>
</feature>
<dbReference type="EMBL" id="JBHUOZ010000003">
    <property type="protein sequence ID" value="MFD2921225.1"/>
    <property type="molecule type" value="Genomic_DNA"/>
</dbReference>
<organism evidence="2 3">
    <name type="scientific">Terrimonas rubra</name>
    <dbReference type="NCBI Taxonomy" id="1035890"/>
    <lineage>
        <taxon>Bacteria</taxon>
        <taxon>Pseudomonadati</taxon>
        <taxon>Bacteroidota</taxon>
        <taxon>Chitinophagia</taxon>
        <taxon>Chitinophagales</taxon>
        <taxon>Chitinophagaceae</taxon>
        <taxon>Terrimonas</taxon>
    </lineage>
</organism>
<accession>A0ABW6A772</accession>
<dbReference type="PANTHER" id="PTHR21028:SF2">
    <property type="entry name" value="CYTH DOMAIN-CONTAINING PROTEIN"/>
    <property type="match status" value="1"/>
</dbReference>
<dbReference type="Proteomes" id="UP001597511">
    <property type="component" value="Unassembled WGS sequence"/>
</dbReference>
<name>A0ABW6A772_9BACT</name>
<dbReference type="PANTHER" id="PTHR21028">
    <property type="entry name" value="SI:CH211-156B7.4"/>
    <property type="match status" value="1"/>
</dbReference>
<comment type="caution">
    <text evidence="2">The sequence shown here is derived from an EMBL/GenBank/DDBJ whole genome shotgun (WGS) entry which is preliminary data.</text>
</comment>
<sequence length="172" mass="19477">MSAKLNFEFKARTTQLPALEEKLLTLNPVFKGTDKQVDTYFNVAESRLKLREGNIENALIHYIRPNIAGAKQSDILLYKHQPDATLKAILVKTLGIKVVVSKSRKIYFIGNVKFHFDTLDNLGTFVEVEAIADEQHATLEAIQQQANYYKDFLGIQEQDFVAVSYSDLLLAL</sequence>
<protein>
    <submittedName>
        <fullName evidence="2">Class IV adenylate cyclase</fullName>
    </submittedName>
</protein>
<dbReference type="Pfam" id="PF01928">
    <property type="entry name" value="CYTH"/>
    <property type="match status" value="1"/>
</dbReference>
<proteinExistence type="predicted"/>
<evidence type="ECO:0000313" key="2">
    <source>
        <dbReference type="EMBL" id="MFD2921225.1"/>
    </source>
</evidence>
<dbReference type="InterPro" id="IPR033469">
    <property type="entry name" value="CYTH-like_dom_sf"/>
</dbReference>
<evidence type="ECO:0000313" key="3">
    <source>
        <dbReference type="Proteomes" id="UP001597511"/>
    </source>
</evidence>
<evidence type="ECO:0000259" key="1">
    <source>
        <dbReference type="PROSITE" id="PS51707"/>
    </source>
</evidence>
<dbReference type="InterPro" id="IPR008173">
    <property type="entry name" value="Adenylyl_cyclase_CyaB"/>
</dbReference>
<dbReference type="SUPFAM" id="SSF55154">
    <property type="entry name" value="CYTH-like phosphatases"/>
    <property type="match status" value="1"/>
</dbReference>
<reference evidence="3" key="1">
    <citation type="journal article" date="2019" name="Int. J. Syst. Evol. Microbiol.">
        <title>The Global Catalogue of Microorganisms (GCM) 10K type strain sequencing project: providing services to taxonomists for standard genome sequencing and annotation.</title>
        <authorList>
            <consortium name="The Broad Institute Genomics Platform"/>
            <consortium name="The Broad Institute Genome Sequencing Center for Infectious Disease"/>
            <person name="Wu L."/>
            <person name="Ma J."/>
        </authorList>
    </citation>
    <scope>NUCLEOTIDE SEQUENCE [LARGE SCALE GENOMIC DNA]</scope>
    <source>
        <strain evidence="3">KCTC 23299</strain>
    </source>
</reference>
<dbReference type="CDD" id="cd07890">
    <property type="entry name" value="CYTH-like_AC_IV-like"/>
    <property type="match status" value="1"/>
</dbReference>
<dbReference type="Gene3D" id="2.40.320.10">
    <property type="entry name" value="Hypothetical Protein Pfu-838710-001"/>
    <property type="match status" value="1"/>
</dbReference>
<dbReference type="RefSeq" id="WP_386101110.1">
    <property type="nucleotide sequence ID" value="NZ_JBHUOZ010000003.1"/>
</dbReference>
<keyword evidence="3" id="KW-1185">Reference proteome</keyword>
<dbReference type="InterPro" id="IPR023577">
    <property type="entry name" value="CYTH_domain"/>
</dbReference>
<gene>
    <name evidence="2" type="ORF">ACFS6H_15980</name>
</gene>